<dbReference type="EnsemblMetazoa" id="XM_019993507.1">
    <property type="protein sequence ID" value="XP_019849066.1"/>
    <property type="gene ID" value="LOC109580419"/>
</dbReference>
<feature type="chain" id="PRO_5042881658" description="G-protein coupled receptors family 3 profile domain-containing protein" evidence="10">
    <location>
        <begin position="16"/>
        <end position="783"/>
    </location>
</feature>
<feature type="domain" description="G-protein coupled receptors family 3 profile" evidence="11">
    <location>
        <begin position="476"/>
        <end position="741"/>
    </location>
</feature>
<feature type="transmembrane region" description="Helical" evidence="9">
    <location>
        <begin position="708"/>
        <end position="730"/>
    </location>
</feature>
<evidence type="ECO:0000256" key="4">
    <source>
        <dbReference type="ARBA" id="ARBA00023040"/>
    </source>
</evidence>
<feature type="transmembrane region" description="Helical" evidence="9">
    <location>
        <begin position="474"/>
        <end position="502"/>
    </location>
</feature>
<dbReference type="SUPFAM" id="SSF53822">
    <property type="entry name" value="Periplasmic binding protein-like I"/>
    <property type="match status" value="1"/>
</dbReference>
<dbReference type="Proteomes" id="UP000007879">
    <property type="component" value="Unassembled WGS sequence"/>
</dbReference>
<dbReference type="AlphaFoldDB" id="A0AAN0IX91"/>
<organism evidence="12 13">
    <name type="scientific">Amphimedon queenslandica</name>
    <name type="common">Sponge</name>
    <dbReference type="NCBI Taxonomy" id="400682"/>
    <lineage>
        <taxon>Eukaryota</taxon>
        <taxon>Metazoa</taxon>
        <taxon>Porifera</taxon>
        <taxon>Demospongiae</taxon>
        <taxon>Heteroscleromorpha</taxon>
        <taxon>Haplosclerida</taxon>
        <taxon>Niphatidae</taxon>
        <taxon>Amphimedon</taxon>
    </lineage>
</organism>
<dbReference type="GO" id="GO:0004965">
    <property type="term" value="F:G protein-coupled GABA receptor activity"/>
    <property type="evidence" value="ECO:0007669"/>
    <property type="project" value="InterPro"/>
</dbReference>
<name>A0AAN0IX91_AMPQE</name>
<protein>
    <recommendedName>
        <fullName evidence="11">G-protein coupled receptors family 3 profile domain-containing protein</fullName>
    </recommendedName>
</protein>
<dbReference type="PRINTS" id="PR00248">
    <property type="entry name" value="GPCRMGR"/>
</dbReference>
<dbReference type="CDD" id="cd15047">
    <property type="entry name" value="7tmC_GABA-B-like"/>
    <property type="match status" value="1"/>
</dbReference>
<keyword evidence="4" id="KW-0297">G-protein coupled receptor</keyword>
<dbReference type="PRINTS" id="PR01176">
    <property type="entry name" value="GABABRECEPTR"/>
</dbReference>
<evidence type="ECO:0000259" key="11">
    <source>
        <dbReference type="PROSITE" id="PS50259"/>
    </source>
</evidence>
<evidence type="ECO:0000256" key="10">
    <source>
        <dbReference type="SAM" id="SignalP"/>
    </source>
</evidence>
<evidence type="ECO:0000256" key="5">
    <source>
        <dbReference type="ARBA" id="ARBA00023136"/>
    </source>
</evidence>
<dbReference type="InterPro" id="IPR017978">
    <property type="entry name" value="GPCR_3_C"/>
</dbReference>
<feature type="transmembrane region" description="Helical" evidence="9">
    <location>
        <begin position="683"/>
        <end position="702"/>
    </location>
</feature>
<evidence type="ECO:0000256" key="7">
    <source>
        <dbReference type="ARBA" id="ARBA00023180"/>
    </source>
</evidence>
<feature type="transmembrane region" description="Helical" evidence="9">
    <location>
        <begin position="514"/>
        <end position="532"/>
    </location>
</feature>
<dbReference type="InterPro" id="IPR001828">
    <property type="entry name" value="ANF_lig-bd_rcpt"/>
</dbReference>
<dbReference type="PROSITE" id="PS50259">
    <property type="entry name" value="G_PROTEIN_RECEP_F3_4"/>
    <property type="match status" value="1"/>
</dbReference>
<dbReference type="Pfam" id="PF01094">
    <property type="entry name" value="ANF_receptor"/>
    <property type="match status" value="1"/>
</dbReference>
<dbReference type="GO" id="GO:0007214">
    <property type="term" value="P:gamma-aminobutyric acid signaling pathway"/>
    <property type="evidence" value="ECO:0007669"/>
    <property type="project" value="TreeGrafter"/>
</dbReference>
<evidence type="ECO:0000256" key="3">
    <source>
        <dbReference type="ARBA" id="ARBA00022989"/>
    </source>
</evidence>
<feature type="transmembrane region" description="Helical" evidence="9">
    <location>
        <begin position="552"/>
        <end position="569"/>
    </location>
</feature>
<dbReference type="PANTHER" id="PTHR10519">
    <property type="entry name" value="GABA-B RECEPTOR"/>
    <property type="match status" value="1"/>
</dbReference>
<dbReference type="CDD" id="cd06366">
    <property type="entry name" value="PBP1_GABAb_receptor"/>
    <property type="match status" value="1"/>
</dbReference>
<proteinExistence type="predicted"/>
<feature type="signal peptide" evidence="10">
    <location>
        <begin position="1"/>
        <end position="15"/>
    </location>
</feature>
<evidence type="ECO:0000256" key="2">
    <source>
        <dbReference type="ARBA" id="ARBA00022692"/>
    </source>
</evidence>
<evidence type="ECO:0000313" key="13">
    <source>
        <dbReference type="Proteomes" id="UP000007879"/>
    </source>
</evidence>
<keyword evidence="2 9" id="KW-0812">Transmembrane</keyword>
<keyword evidence="8" id="KW-0807">Transducer</keyword>
<evidence type="ECO:0000256" key="6">
    <source>
        <dbReference type="ARBA" id="ARBA00023170"/>
    </source>
</evidence>
<sequence length="783" mass="87784">MKLLCLLFLVSLSLSTSVSVFKKNSSLQFGYITSLTGSFIASGSIPVVDLALKLINERNDLLENYTLGYTDFLDSKCSYTSSLDQFFKLVNRNATILALLGCGCSTATIPVAEISHYWNIPQVAFASSSLALFDRHRYRNFFRTIIAQRFIGTALAQLMVEFGWKQMGVITQDEALFQNTLVSISTAFKTRGLVLNGYVIKTGGSLDPFFARNDAMNFRINKINAYPSFSYQVLCKAYYRGMYGSKYVWILPMWYAPDWWKTVSSGNCSCTDDIMLQMLNGIMGVVPEGFFPLENESIVTYSGLTSRIFADQYHFLLQEPKYENLTELGIAGLAFDAVWAIAVGLDIASKKILFGNETGCEKLSGEIAPLEYFNYTNKKLGCILKQSFSEVNFLGITGDIAFTLNGSRLDNVILCRQYRSSGTTVNIMTFGRVTVESQRSIFKFLKGESNTSLWIGGSPPYDGYPVDRLHSNHIVLVVIYSLTAGCGIVFAVLCLTFNIVYSNKKVLMANNAKLNYLIILGSAVLYISVFFFSYTPYNPKTQEVFCNSRSRLFSLGYNLCFGVILSRTWRIYYIFSNIKAKKKVGIKNWMLLLIIIGIVLIDLIIIFTGRIKHAIVRDQEHPLVVDDNGRIVHYFVVICNSSIISELFSFGYKGILQLCAIFMAFHMRNVNVKALNESKEIAAIIYINSIVLVMLGVTEFVLDRSHNAYAALFGLGLLIDATLFLGFTFIPKIFNVYFNPHGGKLFTNTKIGKSMQSKVAPERIQDEDHCKIKNTSCSIGTLQ</sequence>
<dbReference type="InterPro" id="IPR028082">
    <property type="entry name" value="Peripla_BP_I"/>
</dbReference>
<evidence type="ECO:0000256" key="1">
    <source>
        <dbReference type="ARBA" id="ARBA00004141"/>
    </source>
</evidence>
<evidence type="ECO:0000256" key="9">
    <source>
        <dbReference type="SAM" id="Phobius"/>
    </source>
</evidence>
<accession>A0AAN0IX91</accession>
<evidence type="ECO:0000256" key="8">
    <source>
        <dbReference type="ARBA" id="ARBA00023224"/>
    </source>
</evidence>
<evidence type="ECO:0000313" key="12">
    <source>
        <dbReference type="EnsemblMetazoa" id="XP_019849066.1"/>
    </source>
</evidence>
<dbReference type="KEGG" id="aqu:109580419"/>
<dbReference type="InterPro" id="IPR002455">
    <property type="entry name" value="GPCR3_GABA-B"/>
</dbReference>
<keyword evidence="13" id="KW-1185">Reference proteome</keyword>
<keyword evidence="10" id="KW-0732">Signal</keyword>
<feature type="transmembrane region" description="Helical" evidence="9">
    <location>
        <begin position="631"/>
        <end position="662"/>
    </location>
</feature>
<dbReference type="GO" id="GO:0038039">
    <property type="term" value="C:G protein-coupled receptor heterodimeric complex"/>
    <property type="evidence" value="ECO:0007669"/>
    <property type="project" value="TreeGrafter"/>
</dbReference>
<dbReference type="RefSeq" id="XP_019849066.1">
    <property type="nucleotide sequence ID" value="XM_019993507.1"/>
</dbReference>
<dbReference type="InterPro" id="IPR000337">
    <property type="entry name" value="GPCR_3"/>
</dbReference>
<dbReference type="PRINTS" id="PR01177">
    <property type="entry name" value="GABAB1RECPTR"/>
</dbReference>
<dbReference type="PANTHER" id="PTHR10519:SF20">
    <property type="entry name" value="G-PROTEIN COUPLED RECEPTOR 156-RELATED"/>
    <property type="match status" value="1"/>
</dbReference>
<dbReference type="Gene3D" id="3.40.50.2300">
    <property type="match status" value="2"/>
</dbReference>
<feature type="transmembrane region" description="Helical" evidence="9">
    <location>
        <begin position="589"/>
        <end position="611"/>
    </location>
</feature>
<keyword evidence="7" id="KW-0325">Glycoprotein</keyword>
<dbReference type="GeneID" id="109580419"/>
<keyword evidence="3 9" id="KW-1133">Transmembrane helix</keyword>
<keyword evidence="6" id="KW-0675">Receptor</keyword>
<reference evidence="12" key="2">
    <citation type="submission" date="2024-06" db="UniProtKB">
        <authorList>
            <consortium name="EnsemblMetazoa"/>
        </authorList>
    </citation>
    <scope>IDENTIFICATION</scope>
</reference>
<dbReference type="Pfam" id="PF00003">
    <property type="entry name" value="7tm_3"/>
    <property type="match status" value="1"/>
</dbReference>
<keyword evidence="5 9" id="KW-0472">Membrane</keyword>
<comment type="subcellular location">
    <subcellularLocation>
        <location evidence="1">Membrane</location>
        <topology evidence="1">Multi-pass membrane protein</topology>
    </subcellularLocation>
</comment>
<reference evidence="13" key="1">
    <citation type="journal article" date="2010" name="Nature">
        <title>The Amphimedon queenslandica genome and the evolution of animal complexity.</title>
        <authorList>
            <person name="Srivastava M."/>
            <person name="Simakov O."/>
            <person name="Chapman J."/>
            <person name="Fahey B."/>
            <person name="Gauthier M.E."/>
            <person name="Mitros T."/>
            <person name="Richards G.S."/>
            <person name="Conaco C."/>
            <person name="Dacre M."/>
            <person name="Hellsten U."/>
            <person name="Larroux C."/>
            <person name="Putnam N.H."/>
            <person name="Stanke M."/>
            <person name="Adamska M."/>
            <person name="Darling A."/>
            <person name="Degnan S.M."/>
            <person name="Oakley T.H."/>
            <person name="Plachetzki D.C."/>
            <person name="Zhai Y."/>
            <person name="Adamski M."/>
            <person name="Calcino A."/>
            <person name="Cummins S.F."/>
            <person name="Goodstein D.M."/>
            <person name="Harris C."/>
            <person name="Jackson D.J."/>
            <person name="Leys S.P."/>
            <person name="Shu S."/>
            <person name="Woodcroft B.J."/>
            <person name="Vervoort M."/>
            <person name="Kosik K.S."/>
            <person name="Manning G."/>
            <person name="Degnan B.M."/>
            <person name="Rokhsar D.S."/>
        </authorList>
    </citation>
    <scope>NUCLEOTIDE SEQUENCE [LARGE SCALE GENOMIC DNA]</scope>
</reference>